<dbReference type="HOGENOM" id="CLU_2128235_0_0_11"/>
<gene>
    <name evidence="1" type="ORF">AORI_4522</name>
</gene>
<dbReference type="RefSeq" id="WP_016334854.1">
    <property type="nucleotide sequence ID" value="NC_021252.1"/>
</dbReference>
<accession>R4T3W1</accession>
<name>R4T3W1_9PSEU</name>
<dbReference type="AlphaFoldDB" id="R4T3W1"/>
<protein>
    <submittedName>
        <fullName evidence="1">Uncharacterized protein</fullName>
    </submittedName>
</protein>
<evidence type="ECO:0000313" key="1">
    <source>
        <dbReference type="EMBL" id="AGM07106.1"/>
    </source>
</evidence>
<dbReference type="PATRIC" id="fig|1156913.3.peg.4598"/>
<dbReference type="KEGG" id="aoi:AORI_4522"/>
<sequence length="113" mass="13542">MAIGDVPSSIDQQWINRLALAHNYELPELWRLLEYYEGRQRLSYMHPEQQMTLDERVRQVVINWPHPVVDALEERLDLQGFRWWPCWVNGPTKHCRTYPPELSYEADSEFTAN</sequence>
<reference evidence="1 2" key="1">
    <citation type="journal article" date="2013" name="BMC Genomics">
        <title>ContigScape: a Cytoscape plugin facilitating microbial genome gap closing.</title>
        <authorList>
            <person name="Tang B."/>
            <person name="Wang Q."/>
            <person name="Yang M."/>
            <person name="Xie F."/>
            <person name="Zhu Y."/>
            <person name="Zhuo Y."/>
            <person name="Wang S."/>
            <person name="Gao H."/>
            <person name="Ding X."/>
            <person name="Zhang L."/>
            <person name="Zhao G."/>
            <person name="Zheng H."/>
        </authorList>
    </citation>
    <scope>NUCLEOTIDE SEQUENCE [LARGE SCALE GENOMIC DNA]</scope>
    <source>
        <strain evidence="1 2">HCCB10007</strain>
    </source>
</reference>
<dbReference type="Proteomes" id="UP000013968">
    <property type="component" value="Chromosome"/>
</dbReference>
<organism evidence="1 2">
    <name type="scientific">Amycolatopsis keratiniphila</name>
    <dbReference type="NCBI Taxonomy" id="129921"/>
    <lineage>
        <taxon>Bacteria</taxon>
        <taxon>Bacillati</taxon>
        <taxon>Actinomycetota</taxon>
        <taxon>Actinomycetes</taxon>
        <taxon>Pseudonocardiales</taxon>
        <taxon>Pseudonocardiaceae</taxon>
        <taxon>Amycolatopsis</taxon>
        <taxon>Amycolatopsis japonica group</taxon>
    </lineage>
</organism>
<proteinExistence type="predicted"/>
<dbReference type="EMBL" id="CP003410">
    <property type="protein sequence ID" value="AGM07106.1"/>
    <property type="molecule type" value="Genomic_DNA"/>
</dbReference>
<evidence type="ECO:0000313" key="2">
    <source>
        <dbReference type="Proteomes" id="UP000013968"/>
    </source>
</evidence>
<keyword evidence="2" id="KW-1185">Reference proteome</keyword>